<keyword evidence="1" id="KW-0808">Transferase</keyword>
<dbReference type="AlphaFoldDB" id="E2BRS5"/>
<dbReference type="InParanoid" id="E2BRS5"/>
<feature type="non-terminal residue" evidence="1">
    <location>
        <position position="130"/>
    </location>
</feature>
<dbReference type="EMBL" id="GL450018">
    <property type="protein sequence ID" value="EFN81605.1"/>
    <property type="molecule type" value="Genomic_DNA"/>
</dbReference>
<accession>E2BRS5</accession>
<dbReference type="InterPro" id="IPR052709">
    <property type="entry name" value="Transposase-MT_Hybrid"/>
</dbReference>
<keyword evidence="2" id="KW-1185">Reference proteome</keyword>
<name>E2BRS5_HARSA</name>
<keyword evidence="1" id="KW-0489">Methyltransferase</keyword>
<feature type="non-terminal residue" evidence="1">
    <location>
        <position position="1"/>
    </location>
</feature>
<dbReference type="OMA" id="CLLTERW"/>
<dbReference type="Gene3D" id="3.30.420.10">
    <property type="entry name" value="Ribonuclease H-like superfamily/Ribonuclease H"/>
    <property type="match status" value="1"/>
</dbReference>
<dbReference type="PANTHER" id="PTHR46060">
    <property type="entry name" value="MARINER MOS1 TRANSPOSASE-LIKE PROTEIN"/>
    <property type="match status" value="1"/>
</dbReference>
<organism evidence="2">
    <name type="scientific">Harpegnathos saltator</name>
    <name type="common">Jerdon's jumping ant</name>
    <dbReference type="NCBI Taxonomy" id="610380"/>
    <lineage>
        <taxon>Eukaryota</taxon>
        <taxon>Metazoa</taxon>
        <taxon>Ecdysozoa</taxon>
        <taxon>Arthropoda</taxon>
        <taxon>Hexapoda</taxon>
        <taxon>Insecta</taxon>
        <taxon>Pterygota</taxon>
        <taxon>Neoptera</taxon>
        <taxon>Endopterygota</taxon>
        <taxon>Hymenoptera</taxon>
        <taxon>Apocrita</taxon>
        <taxon>Aculeata</taxon>
        <taxon>Formicoidea</taxon>
        <taxon>Formicidae</taxon>
        <taxon>Ponerinae</taxon>
        <taxon>Ponerini</taxon>
        <taxon>Harpegnathos</taxon>
    </lineage>
</organism>
<dbReference type="Proteomes" id="UP000008237">
    <property type="component" value="Unassembled WGS sequence"/>
</dbReference>
<dbReference type="GO" id="GO:0008168">
    <property type="term" value="F:methyltransferase activity"/>
    <property type="evidence" value="ECO:0007669"/>
    <property type="project" value="UniProtKB-KW"/>
</dbReference>
<proteinExistence type="predicted"/>
<dbReference type="GO" id="GO:0003676">
    <property type="term" value="F:nucleic acid binding"/>
    <property type="evidence" value="ECO:0007669"/>
    <property type="project" value="InterPro"/>
</dbReference>
<reference evidence="1 2" key="1">
    <citation type="journal article" date="2010" name="Science">
        <title>Genomic comparison of the ants Camponotus floridanus and Harpegnathos saltator.</title>
        <authorList>
            <person name="Bonasio R."/>
            <person name="Zhang G."/>
            <person name="Ye C."/>
            <person name="Mutti N.S."/>
            <person name="Fang X."/>
            <person name="Qin N."/>
            <person name="Donahue G."/>
            <person name="Yang P."/>
            <person name="Li Q."/>
            <person name="Li C."/>
            <person name="Zhang P."/>
            <person name="Huang Z."/>
            <person name="Berger S.L."/>
            <person name="Reinberg D."/>
            <person name="Wang J."/>
            <person name="Liebig J."/>
        </authorList>
    </citation>
    <scope>NUCLEOTIDE SEQUENCE [LARGE SCALE GENOMIC DNA]</scope>
    <source>
        <strain evidence="1 2">R22 G/1</strain>
    </source>
</reference>
<evidence type="ECO:0000313" key="1">
    <source>
        <dbReference type="EMBL" id="EFN81605.1"/>
    </source>
</evidence>
<evidence type="ECO:0000313" key="2">
    <source>
        <dbReference type="Proteomes" id="UP000008237"/>
    </source>
</evidence>
<dbReference type="OrthoDB" id="10032414at2759"/>
<gene>
    <name evidence="1" type="ORF">EAI_13132</name>
</gene>
<dbReference type="GO" id="GO:0032259">
    <property type="term" value="P:methylation"/>
    <property type="evidence" value="ECO:0007669"/>
    <property type="project" value="UniProtKB-KW"/>
</dbReference>
<sequence length="130" mass="15634">GDLYREQMIRLSRALHEKRLEYETRQHKVILLHDNVRPHVTKSVQETLKALRWEVLPHAAHSPDCAPSDYHLFRSMAHAHAEKHFNSYENVEKWISDWIAFKDESFFRRGICLLTERWKKVIANDGQYFY</sequence>
<dbReference type="InterPro" id="IPR036397">
    <property type="entry name" value="RNaseH_sf"/>
</dbReference>
<dbReference type="PANTHER" id="PTHR46060:SF1">
    <property type="entry name" value="MARINER MOS1 TRANSPOSASE-LIKE PROTEIN"/>
    <property type="match status" value="1"/>
</dbReference>
<protein>
    <submittedName>
        <fullName evidence="1">Histone-lysine N-methyltransferase SETMAR</fullName>
    </submittedName>
</protein>